<name>A0ABP0ZWM4_9BRYO</name>
<evidence type="ECO:0000256" key="1">
    <source>
        <dbReference type="SAM" id="MobiDB-lite"/>
    </source>
</evidence>
<evidence type="ECO:0000313" key="3">
    <source>
        <dbReference type="Proteomes" id="UP001497522"/>
    </source>
</evidence>
<evidence type="ECO:0000313" key="2">
    <source>
        <dbReference type="EMBL" id="CAK9854790.1"/>
    </source>
</evidence>
<dbReference type="EMBL" id="CAXHBF010000014">
    <property type="protein sequence ID" value="CAK9854790.1"/>
    <property type="molecule type" value="Genomic_DNA"/>
</dbReference>
<gene>
    <name evidence="2" type="ORF">CSSPJE1EN2_LOCUS24722</name>
</gene>
<protein>
    <submittedName>
        <fullName evidence="2">Uncharacterized protein</fullName>
    </submittedName>
</protein>
<feature type="region of interest" description="Disordered" evidence="1">
    <location>
        <begin position="1"/>
        <end position="30"/>
    </location>
</feature>
<proteinExistence type="predicted"/>
<sequence>MEPEVGRVPQSYRQSSTSLPTLRRVDPRIAERQDSVPRLGDIWVPKSEVSPNHFVRLYIPGVEELFQEGDRLLRVEHSGSRSRLISWRIWRDQTGSWRFQQHSTDEQRFSTVPSNFEPLEPVHEGTQPEFHW</sequence>
<feature type="region of interest" description="Disordered" evidence="1">
    <location>
        <begin position="109"/>
        <end position="132"/>
    </location>
</feature>
<feature type="compositionally biased region" description="Polar residues" evidence="1">
    <location>
        <begin position="11"/>
        <end position="20"/>
    </location>
</feature>
<comment type="caution">
    <text evidence="2">The sequence shown here is derived from an EMBL/GenBank/DDBJ whole genome shotgun (WGS) entry which is preliminary data.</text>
</comment>
<organism evidence="2 3">
    <name type="scientific">Sphagnum jensenii</name>
    <dbReference type="NCBI Taxonomy" id="128206"/>
    <lineage>
        <taxon>Eukaryota</taxon>
        <taxon>Viridiplantae</taxon>
        <taxon>Streptophyta</taxon>
        <taxon>Embryophyta</taxon>
        <taxon>Bryophyta</taxon>
        <taxon>Sphagnophytina</taxon>
        <taxon>Sphagnopsida</taxon>
        <taxon>Sphagnales</taxon>
        <taxon>Sphagnaceae</taxon>
        <taxon>Sphagnum</taxon>
    </lineage>
</organism>
<keyword evidence="3" id="KW-1185">Reference proteome</keyword>
<dbReference type="Proteomes" id="UP001497522">
    <property type="component" value="Unassembled WGS sequence"/>
</dbReference>
<reference evidence="2" key="1">
    <citation type="submission" date="2024-03" db="EMBL/GenBank/DDBJ databases">
        <authorList>
            <consortium name="ELIXIR-Norway"/>
            <consortium name="Elixir Norway"/>
        </authorList>
    </citation>
    <scope>NUCLEOTIDE SEQUENCE</scope>
</reference>
<accession>A0ABP0ZWM4</accession>